<protein>
    <recommendedName>
        <fullName evidence="3">HTH LytTR-type domain-containing protein</fullName>
    </recommendedName>
</protein>
<reference evidence="1 2" key="1">
    <citation type="submission" date="2020-01" db="EMBL/GenBank/DDBJ databases">
        <title>Paenibacillus soybeanensis sp. nov. isolated from the nodules of soybean (Glycine max(L.) Merr).</title>
        <authorList>
            <person name="Wang H."/>
        </authorList>
    </citation>
    <scope>NUCLEOTIDE SEQUENCE [LARGE SCALE GENOMIC DNA]</scope>
    <source>
        <strain evidence="1 2">DSM 23054</strain>
    </source>
</reference>
<dbReference type="EMBL" id="JAAAMU010000005">
    <property type="protein sequence ID" value="NBC69590.1"/>
    <property type="molecule type" value="Genomic_DNA"/>
</dbReference>
<dbReference type="OrthoDB" id="2613016at2"/>
<organism evidence="1 2">
    <name type="scientific">Paenibacillus sacheonensis</name>
    <dbReference type="NCBI Taxonomy" id="742054"/>
    <lineage>
        <taxon>Bacteria</taxon>
        <taxon>Bacillati</taxon>
        <taxon>Bacillota</taxon>
        <taxon>Bacilli</taxon>
        <taxon>Bacillales</taxon>
        <taxon>Paenibacillaceae</taxon>
        <taxon>Paenibacillus</taxon>
    </lineage>
</organism>
<dbReference type="RefSeq" id="WP_161697610.1">
    <property type="nucleotide sequence ID" value="NZ_JAAAMU010000005.1"/>
</dbReference>
<dbReference type="AlphaFoldDB" id="A0A7X4YNE8"/>
<evidence type="ECO:0000313" key="1">
    <source>
        <dbReference type="EMBL" id="NBC69590.1"/>
    </source>
</evidence>
<sequence>MNVLAEETRSIYESFEVEKDIYYFKVGRLCMVSFHGRNYNIKKSITAEQLNSYVTSGHFVKVSSNCYVNARKVLSVTDGLICFDQGYSEANRIHVPKWRMSGIKSLLSANKPMAM</sequence>
<gene>
    <name evidence="1" type="ORF">GT003_11360</name>
</gene>
<dbReference type="Proteomes" id="UP000558113">
    <property type="component" value="Unassembled WGS sequence"/>
</dbReference>
<name>A0A7X4YNE8_9BACL</name>
<evidence type="ECO:0000313" key="2">
    <source>
        <dbReference type="Proteomes" id="UP000558113"/>
    </source>
</evidence>
<keyword evidence="2" id="KW-1185">Reference proteome</keyword>
<accession>A0A7X4YNE8</accession>
<comment type="caution">
    <text evidence="1">The sequence shown here is derived from an EMBL/GenBank/DDBJ whole genome shotgun (WGS) entry which is preliminary data.</text>
</comment>
<evidence type="ECO:0008006" key="3">
    <source>
        <dbReference type="Google" id="ProtNLM"/>
    </source>
</evidence>
<proteinExistence type="predicted"/>